<reference evidence="1" key="1">
    <citation type="journal article" date="2020" name="Biotechnol. Biofuels">
        <title>New insights from the biogas microbiome by comprehensive genome-resolved metagenomics of nearly 1600 species originating from multiple anaerobic digesters.</title>
        <authorList>
            <person name="Campanaro S."/>
            <person name="Treu L."/>
            <person name="Rodriguez-R L.M."/>
            <person name="Kovalovszki A."/>
            <person name="Ziels R.M."/>
            <person name="Maus I."/>
            <person name="Zhu X."/>
            <person name="Kougias P.G."/>
            <person name="Basile A."/>
            <person name="Luo G."/>
            <person name="Schluter A."/>
            <person name="Konstantinidis K.T."/>
            <person name="Angelidaki I."/>
        </authorList>
    </citation>
    <scope>NUCLEOTIDE SEQUENCE</scope>
    <source>
        <strain evidence="1">AS06rmzACSIP_7</strain>
    </source>
</reference>
<organism evidence="1 2">
    <name type="scientific">Syntrophorhabdus aromaticivorans</name>
    <dbReference type="NCBI Taxonomy" id="328301"/>
    <lineage>
        <taxon>Bacteria</taxon>
        <taxon>Pseudomonadati</taxon>
        <taxon>Thermodesulfobacteriota</taxon>
        <taxon>Syntrophorhabdia</taxon>
        <taxon>Syntrophorhabdales</taxon>
        <taxon>Syntrophorhabdaceae</taxon>
        <taxon>Syntrophorhabdus</taxon>
    </lineage>
</organism>
<protein>
    <submittedName>
        <fullName evidence="1">Uncharacterized protein</fullName>
    </submittedName>
</protein>
<dbReference type="EMBL" id="JAAYEE010000028">
    <property type="protein sequence ID" value="NLW34170.1"/>
    <property type="molecule type" value="Genomic_DNA"/>
</dbReference>
<proteinExistence type="predicted"/>
<evidence type="ECO:0000313" key="2">
    <source>
        <dbReference type="Proteomes" id="UP000777265"/>
    </source>
</evidence>
<gene>
    <name evidence="1" type="ORF">GXY80_01625</name>
</gene>
<name>A0A351U688_9BACT</name>
<sequence>MAVKKTRAATKSDMGAAKPDKGFATGLAQLETLAKELIDHADDPVNVGRKMVDQIRAVADRLEDEIIAEGMTLTEAYSSHDLVGVGIGVL</sequence>
<comment type="caution">
    <text evidence="1">The sequence shown here is derived from an EMBL/GenBank/DDBJ whole genome shotgun (WGS) entry which is preliminary data.</text>
</comment>
<evidence type="ECO:0000313" key="1">
    <source>
        <dbReference type="EMBL" id="NLW34170.1"/>
    </source>
</evidence>
<accession>A0A351U688</accession>
<dbReference type="AlphaFoldDB" id="A0A351U688"/>
<dbReference type="Proteomes" id="UP000777265">
    <property type="component" value="Unassembled WGS sequence"/>
</dbReference>
<reference evidence="1" key="2">
    <citation type="submission" date="2020-01" db="EMBL/GenBank/DDBJ databases">
        <authorList>
            <person name="Campanaro S."/>
        </authorList>
    </citation>
    <scope>NUCLEOTIDE SEQUENCE</scope>
    <source>
        <strain evidence="1">AS06rmzACSIP_7</strain>
    </source>
</reference>